<dbReference type="Proteomes" id="UP001229346">
    <property type="component" value="Unassembled WGS sequence"/>
</dbReference>
<keyword evidence="1" id="KW-0732">Signal</keyword>
<proteinExistence type="predicted"/>
<organism evidence="2 3">
    <name type="scientific">Paenibacillus harenae</name>
    <dbReference type="NCBI Taxonomy" id="306543"/>
    <lineage>
        <taxon>Bacteria</taxon>
        <taxon>Bacillati</taxon>
        <taxon>Bacillota</taxon>
        <taxon>Bacilli</taxon>
        <taxon>Bacillales</taxon>
        <taxon>Paenibacillaceae</taxon>
        <taxon>Paenibacillus</taxon>
    </lineage>
</organism>
<reference evidence="2 3" key="1">
    <citation type="submission" date="2023-07" db="EMBL/GenBank/DDBJ databases">
        <title>Sorghum-associated microbial communities from plants grown in Nebraska, USA.</title>
        <authorList>
            <person name="Schachtman D."/>
        </authorList>
    </citation>
    <scope>NUCLEOTIDE SEQUENCE [LARGE SCALE GENOMIC DNA]</scope>
    <source>
        <strain evidence="2 3">CC482</strain>
    </source>
</reference>
<sequence>MLRSHFLKLMILLSFISWLAMPAETTSAAGKYTGGLLDGVTMQLGTTVGTATGTDTGMTDGDAATSKYLPGTQSAWYSFSAPQSINAIIVKYSASTSYGTPQLYFYDASNTL</sequence>
<comment type="caution">
    <text evidence="2">The sequence shown here is derived from an EMBL/GenBank/DDBJ whole genome shotgun (WGS) entry which is preliminary data.</text>
</comment>
<feature type="chain" id="PRO_5046156500" description="Secreted protein" evidence="1">
    <location>
        <begin position="23"/>
        <end position="112"/>
    </location>
</feature>
<evidence type="ECO:0000313" key="3">
    <source>
        <dbReference type="Proteomes" id="UP001229346"/>
    </source>
</evidence>
<keyword evidence="3" id="KW-1185">Reference proteome</keyword>
<protein>
    <recommendedName>
        <fullName evidence="4">Secreted protein</fullName>
    </recommendedName>
</protein>
<evidence type="ECO:0000256" key="1">
    <source>
        <dbReference type="SAM" id="SignalP"/>
    </source>
</evidence>
<dbReference type="RefSeq" id="WP_307208632.1">
    <property type="nucleotide sequence ID" value="NZ_JAUSSU010000021.1"/>
</dbReference>
<accession>A0ABT9UAA3</accession>
<feature type="signal peptide" evidence="1">
    <location>
        <begin position="1"/>
        <end position="22"/>
    </location>
</feature>
<evidence type="ECO:0008006" key="4">
    <source>
        <dbReference type="Google" id="ProtNLM"/>
    </source>
</evidence>
<gene>
    <name evidence="2" type="ORF">J2T15_006047</name>
</gene>
<evidence type="ECO:0000313" key="2">
    <source>
        <dbReference type="EMBL" id="MDQ0116566.1"/>
    </source>
</evidence>
<dbReference type="EMBL" id="JAUSSU010000021">
    <property type="protein sequence ID" value="MDQ0116566.1"/>
    <property type="molecule type" value="Genomic_DNA"/>
</dbReference>
<name>A0ABT9UAA3_PAEHA</name>